<dbReference type="EMBL" id="PVTP01000005">
    <property type="protein sequence ID" value="PRY77619.1"/>
    <property type="molecule type" value="Genomic_DNA"/>
</dbReference>
<reference evidence="2 3" key="1">
    <citation type="submission" date="2018-03" db="EMBL/GenBank/DDBJ databases">
        <title>Genomic Encyclopedia of Archaeal and Bacterial Type Strains, Phase II (KMG-II): from individual species to whole genera.</title>
        <authorList>
            <person name="Goeker M."/>
        </authorList>
    </citation>
    <scope>NUCLEOTIDE SEQUENCE [LARGE SCALE GENOMIC DNA]</scope>
    <source>
        <strain evidence="2 3">DSM 101533</strain>
    </source>
</reference>
<feature type="compositionally biased region" description="Polar residues" evidence="1">
    <location>
        <begin position="12"/>
        <end position="27"/>
    </location>
</feature>
<proteinExistence type="predicted"/>
<protein>
    <recommendedName>
        <fullName evidence="4">Flagellar assembly protein FliH</fullName>
    </recommendedName>
</protein>
<dbReference type="OrthoDB" id="7870971at2"/>
<dbReference type="RefSeq" id="WP_106357163.1">
    <property type="nucleotide sequence ID" value="NZ_PVTP01000005.1"/>
</dbReference>
<dbReference type="AlphaFoldDB" id="A0A2T0VZ90"/>
<dbReference type="Proteomes" id="UP000238007">
    <property type="component" value="Unassembled WGS sequence"/>
</dbReference>
<evidence type="ECO:0000313" key="2">
    <source>
        <dbReference type="EMBL" id="PRY77619.1"/>
    </source>
</evidence>
<feature type="region of interest" description="Disordered" evidence="1">
    <location>
        <begin position="1"/>
        <end position="27"/>
    </location>
</feature>
<evidence type="ECO:0000256" key="1">
    <source>
        <dbReference type="SAM" id="MobiDB-lite"/>
    </source>
</evidence>
<organism evidence="2 3">
    <name type="scientific">Yoonia maritima</name>
    <dbReference type="NCBI Taxonomy" id="1435347"/>
    <lineage>
        <taxon>Bacteria</taxon>
        <taxon>Pseudomonadati</taxon>
        <taxon>Pseudomonadota</taxon>
        <taxon>Alphaproteobacteria</taxon>
        <taxon>Rhodobacterales</taxon>
        <taxon>Paracoccaceae</taxon>
        <taxon>Yoonia</taxon>
    </lineage>
</organism>
<comment type="caution">
    <text evidence="2">The sequence shown here is derived from an EMBL/GenBank/DDBJ whole genome shotgun (WGS) entry which is preliminary data.</text>
</comment>
<accession>A0A2T0VZ90</accession>
<sequence>MTHMLSLESFDGSGSNPKRPSPDFQSGYEQGFDAATELASADAAALKEQLVHAIADIEFGFEEARAQLLQSFRPLLSAISSQLLPAMAAASFGPALFDAVKLAIETGTSGGPTLFVHPTQRQAIEQLFADQKLAIRISDDNTLSENSAWIDCIEKETFLDADSLIAQINDTLSALTHSDNRIDRHG</sequence>
<evidence type="ECO:0008006" key="4">
    <source>
        <dbReference type="Google" id="ProtNLM"/>
    </source>
</evidence>
<gene>
    <name evidence="2" type="ORF">CLV80_105102</name>
</gene>
<keyword evidence="3" id="KW-1185">Reference proteome</keyword>
<evidence type="ECO:0000313" key="3">
    <source>
        <dbReference type="Proteomes" id="UP000238007"/>
    </source>
</evidence>
<name>A0A2T0VZ90_9RHOB</name>